<sequence>MIRALGSLLAVMMATPTAALSPRVTTPLVSPCPNVFTYDTTAVEPNKWNGVVTLTTEIPLYALWLNIVLDNKANILGNWVGEVTTDDNIDFKIENTKMTIKPGTLAVPFFIQYKAGDIPPKLVAIRFNGKEICQVETTQVSQVVDPVRAISYEEVRPEVTVKTTVEPTVPTTSRNYNKQQTTKSQYWYQRTTPAPTTTTAVPSQYWTEARTTESALQTTRKNQYWQQTTSTTTKPVYWTQATTEVKSQTTERSPVWSYGKGNNNQEATSAVKPTNQTWSQSRPGLASRTTTELSSGSKVQSWSSTQTQTKDRNRTENFQAESQVPYNQQTTVSPQAWPNVVAGNQKVSSSGTRLNNTQIEVKQIGQTKYWSKIPSDSTGSPVKVHSGTENTSYGWSDNSQRVSNNGLQNEPYAKVSIKQAESLPPQNYDQATDTPLYVRPGDRQTVSSTYDADTRPGYSGVGSENSQPATSYQPNTGEYNVPKPSQSSWSGDGYDTWVDPAKTGTVIQSGVDSSGYRVQDGGIKTIDESSLAADRLATQQPAPALYKIEQYDSNSKQEEYYDGGVPVLYIPDQRPQLKNEPTCGKVILNKDRGINLKSTDTLEGQWPWQIALYQQQTSVDFRYICGGTLVSKRHVITAAHCVTKKKTTKTVDKNTLTVYLGKHNLRNSVEGVQVKFVNRILIYPEYDASTFKTDLAILELRETVTYSDRVQPICLWPEEETDLRHVVGKTGSIVGWGYEANGAARTQLTLLQMGVVDQETCIGSYADFFRLYTSERTYCAGYRNHGAACNGDSGGGMVFPKGDSWYLRGVVSLSVARQGTIGCDPSHYVIFTDVAKFRHWIQDNIEDYI</sequence>
<feature type="region of interest" description="Disordered" evidence="9">
    <location>
        <begin position="371"/>
        <end position="406"/>
    </location>
</feature>
<dbReference type="GO" id="GO:0005576">
    <property type="term" value="C:extracellular region"/>
    <property type="evidence" value="ECO:0007669"/>
    <property type="project" value="UniProtKB-SubCell"/>
</dbReference>
<comment type="caution">
    <text evidence="12">The sequence shown here is derived from an EMBL/GenBank/DDBJ whole genome shotgun (WGS) entry which is preliminary data.</text>
</comment>
<proteinExistence type="predicted"/>
<dbReference type="SUPFAM" id="SSF50494">
    <property type="entry name" value="Trypsin-like serine proteases"/>
    <property type="match status" value="1"/>
</dbReference>
<dbReference type="GO" id="GO:0006508">
    <property type="term" value="P:proteolysis"/>
    <property type="evidence" value="ECO:0007669"/>
    <property type="project" value="UniProtKB-KW"/>
</dbReference>
<feature type="compositionally biased region" description="Polar residues" evidence="9">
    <location>
        <begin position="387"/>
        <end position="406"/>
    </location>
</feature>
<keyword evidence="2" id="KW-0964">Secreted</keyword>
<dbReference type="CDD" id="cd00190">
    <property type="entry name" value="Tryp_SPc"/>
    <property type="match status" value="1"/>
</dbReference>
<dbReference type="EMBL" id="JARGEI010000022">
    <property type="protein sequence ID" value="KAJ8711194.1"/>
    <property type="molecule type" value="Genomic_DNA"/>
</dbReference>
<dbReference type="FunFam" id="2.40.10.10:FF:000146">
    <property type="entry name" value="Serine protease 53"/>
    <property type="match status" value="1"/>
</dbReference>
<evidence type="ECO:0000256" key="6">
    <source>
        <dbReference type="ARBA" id="ARBA00022825"/>
    </source>
</evidence>
<keyword evidence="8" id="KW-1015">Disulfide bond</keyword>
<feature type="chain" id="PRO_5042141631" description="Peptidase S1 domain-containing protein" evidence="10">
    <location>
        <begin position="20"/>
        <end position="849"/>
    </location>
</feature>
<dbReference type="PROSITE" id="PS00134">
    <property type="entry name" value="TRYPSIN_HIS"/>
    <property type="match status" value="1"/>
</dbReference>
<keyword evidence="7" id="KW-0865">Zymogen</keyword>
<evidence type="ECO:0000256" key="7">
    <source>
        <dbReference type="ARBA" id="ARBA00023145"/>
    </source>
</evidence>
<dbReference type="Proteomes" id="UP001231518">
    <property type="component" value="Chromosome 21"/>
</dbReference>
<dbReference type="InterPro" id="IPR001314">
    <property type="entry name" value="Peptidase_S1A"/>
</dbReference>
<dbReference type="InterPro" id="IPR001254">
    <property type="entry name" value="Trypsin_dom"/>
</dbReference>
<keyword evidence="13" id="KW-1185">Reference proteome</keyword>
<feature type="compositionally biased region" description="Polar residues" evidence="9">
    <location>
        <begin position="424"/>
        <end position="433"/>
    </location>
</feature>
<gene>
    <name evidence="12" type="ORF">PYW07_008436</name>
</gene>
<feature type="domain" description="Peptidase S1" evidence="11">
    <location>
        <begin position="587"/>
        <end position="846"/>
    </location>
</feature>
<evidence type="ECO:0000256" key="5">
    <source>
        <dbReference type="ARBA" id="ARBA00022801"/>
    </source>
</evidence>
<dbReference type="GO" id="GO:0004252">
    <property type="term" value="F:serine-type endopeptidase activity"/>
    <property type="evidence" value="ECO:0007669"/>
    <property type="project" value="InterPro"/>
</dbReference>
<keyword evidence="5" id="KW-0378">Hydrolase</keyword>
<feature type="region of interest" description="Disordered" evidence="9">
    <location>
        <begin position="422"/>
        <end position="489"/>
    </location>
</feature>
<evidence type="ECO:0000259" key="11">
    <source>
        <dbReference type="PROSITE" id="PS50240"/>
    </source>
</evidence>
<dbReference type="SMART" id="SM00020">
    <property type="entry name" value="Tryp_SPc"/>
    <property type="match status" value="1"/>
</dbReference>
<name>A0AAD7YCN5_MYTSE</name>
<protein>
    <recommendedName>
        <fullName evidence="11">Peptidase S1 domain-containing protein</fullName>
    </recommendedName>
</protein>
<evidence type="ECO:0000313" key="13">
    <source>
        <dbReference type="Proteomes" id="UP001231518"/>
    </source>
</evidence>
<feature type="compositionally biased region" description="Polar residues" evidence="9">
    <location>
        <begin position="243"/>
        <end position="252"/>
    </location>
</feature>
<dbReference type="InterPro" id="IPR051333">
    <property type="entry name" value="CLIP_Serine_Protease"/>
</dbReference>
<feature type="compositionally biased region" description="Polar residues" evidence="9">
    <location>
        <begin position="260"/>
        <end position="308"/>
    </location>
</feature>
<accession>A0AAD7YCN5</accession>
<dbReference type="PANTHER" id="PTHR24260:SF143">
    <property type="entry name" value="SERINE PROTEASE GD-LIKE PROTEIN"/>
    <property type="match status" value="1"/>
</dbReference>
<dbReference type="Pfam" id="PF00089">
    <property type="entry name" value="Trypsin"/>
    <property type="match status" value="1"/>
</dbReference>
<evidence type="ECO:0000313" key="12">
    <source>
        <dbReference type="EMBL" id="KAJ8711194.1"/>
    </source>
</evidence>
<evidence type="ECO:0000256" key="2">
    <source>
        <dbReference type="ARBA" id="ARBA00022525"/>
    </source>
</evidence>
<evidence type="ECO:0000256" key="10">
    <source>
        <dbReference type="SAM" id="SignalP"/>
    </source>
</evidence>
<feature type="compositionally biased region" description="Polar residues" evidence="9">
    <location>
        <begin position="371"/>
        <end position="380"/>
    </location>
</feature>
<dbReference type="PROSITE" id="PS50240">
    <property type="entry name" value="TRYPSIN_DOM"/>
    <property type="match status" value="1"/>
</dbReference>
<keyword evidence="3" id="KW-0645">Protease</keyword>
<dbReference type="InterPro" id="IPR009003">
    <property type="entry name" value="Peptidase_S1_PA"/>
</dbReference>
<dbReference type="InterPro" id="IPR018114">
    <property type="entry name" value="TRYPSIN_HIS"/>
</dbReference>
<evidence type="ECO:0000256" key="8">
    <source>
        <dbReference type="ARBA" id="ARBA00023157"/>
    </source>
</evidence>
<organism evidence="12 13">
    <name type="scientific">Mythimna separata</name>
    <name type="common">Oriental armyworm</name>
    <name type="synonym">Pseudaletia separata</name>
    <dbReference type="NCBI Taxonomy" id="271217"/>
    <lineage>
        <taxon>Eukaryota</taxon>
        <taxon>Metazoa</taxon>
        <taxon>Ecdysozoa</taxon>
        <taxon>Arthropoda</taxon>
        <taxon>Hexapoda</taxon>
        <taxon>Insecta</taxon>
        <taxon>Pterygota</taxon>
        <taxon>Neoptera</taxon>
        <taxon>Endopterygota</taxon>
        <taxon>Lepidoptera</taxon>
        <taxon>Glossata</taxon>
        <taxon>Ditrysia</taxon>
        <taxon>Noctuoidea</taxon>
        <taxon>Noctuidae</taxon>
        <taxon>Noctuinae</taxon>
        <taxon>Hadenini</taxon>
        <taxon>Mythimna</taxon>
    </lineage>
</organism>
<feature type="compositionally biased region" description="Polar residues" evidence="9">
    <location>
        <begin position="462"/>
        <end position="489"/>
    </location>
</feature>
<evidence type="ECO:0000256" key="1">
    <source>
        <dbReference type="ARBA" id="ARBA00004613"/>
    </source>
</evidence>
<feature type="region of interest" description="Disordered" evidence="9">
    <location>
        <begin position="243"/>
        <end position="314"/>
    </location>
</feature>
<dbReference type="AlphaFoldDB" id="A0AAD7YCN5"/>
<evidence type="ECO:0000256" key="4">
    <source>
        <dbReference type="ARBA" id="ARBA00022729"/>
    </source>
</evidence>
<keyword evidence="6" id="KW-0720">Serine protease</keyword>
<dbReference type="Pfam" id="PF16030">
    <property type="entry name" value="GD_N"/>
    <property type="match status" value="1"/>
</dbReference>
<evidence type="ECO:0000256" key="3">
    <source>
        <dbReference type="ARBA" id="ARBA00022670"/>
    </source>
</evidence>
<dbReference type="InterPro" id="IPR043504">
    <property type="entry name" value="Peptidase_S1_PA_chymotrypsin"/>
</dbReference>
<dbReference type="Gene3D" id="2.40.10.10">
    <property type="entry name" value="Trypsin-like serine proteases"/>
    <property type="match status" value="1"/>
</dbReference>
<keyword evidence="4 10" id="KW-0732">Signal</keyword>
<dbReference type="InterPro" id="IPR031986">
    <property type="entry name" value="GD_N"/>
</dbReference>
<feature type="signal peptide" evidence="10">
    <location>
        <begin position="1"/>
        <end position="19"/>
    </location>
</feature>
<dbReference type="PANTHER" id="PTHR24260">
    <property type="match status" value="1"/>
</dbReference>
<dbReference type="PRINTS" id="PR00722">
    <property type="entry name" value="CHYMOTRYPSIN"/>
</dbReference>
<comment type="subcellular location">
    <subcellularLocation>
        <location evidence="1">Secreted</location>
    </subcellularLocation>
</comment>
<evidence type="ECO:0000256" key="9">
    <source>
        <dbReference type="SAM" id="MobiDB-lite"/>
    </source>
</evidence>
<reference evidence="12" key="1">
    <citation type="submission" date="2023-03" db="EMBL/GenBank/DDBJ databases">
        <title>Chromosome-level genomes of two armyworms, Mythimna separata and Mythimna loreyi, provide insights into the biosynthesis and reception of sex pheromones.</title>
        <authorList>
            <person name="Zhao H."/>
        </authorList>
    </citation>
    <scope>NUCLEOTIDE SEQUENCE</scope>
    <source>
        <strain evidence="12">BeijingLab</strain>
        <tissue evidence="12">Pupa</tissue>
    </source>
</reference>